<gene>
    <name evidence="2" type="ORF">A2982_00170</name>
</gene>
<dbReference type="InterPro" id="IPR047140">
    <property type="entry name" value="LabA"/>
</dbReference>
<dbReference type="EMBL" id="MEVH01000007">
    <property type="protein sequence ID" value="OGC52015.1"/>
    <property type="molecule type" value="Genomic_DNA"/>
</dbReference>
<comment type="caution">
    <text evidence="2">The sequence shown here is derived from an EMBL/GenBank/DDBJ whole genome shotgun (WGS) entry which is preliminary data.</text>
</comment>
<dbReference type="AlphaFoldDB" id="A0A1F4V4A4"/>
<evidence type="ECO:0000259" key="1">
    <source>
        <dbReference type="Pfam" id="PF01936"/>
    </source>
</evidence>
<accession>A0A1F4V4A4</accession>
<reference evidence="2 3" key="1">
    <citation type="journal article" date="2016" name="Nat. Commun.">
        <title>Thousands of microbial genomes shed light on interconnected biogeochemical processes in an aquifer system.</title>
        <authorList>
            <person name="Anantharaman K."/>
            <person name="Brown C.T."/>
            <person name="Hug L.A."/>
            <person name="Sharon I."/>
            <person name="Castelle C.J."/>
            <person name="Probst A.J."/>
            <person name="Thomas B.C."/>
            <person name="Singh A."/>
            <person name="Wilkins M.J."/>
            <person name="Karaoz U."/>
            <person name="Brodie E.L."/>
            <person name="Williams K.H."/>
            <person name="Hubbard S.S."/>
            <person name="Banfield J.F."/>
        </authorList>
    </citation>
    <scope>NUCLEOTIDE SEQUENCE [LARGE SCALE GENOMIC DNA]</scope>
</reference>
<dbReference type="PANTHER" id="PTHR35458:SF2">
    <property type="entry name" value="SLR0755 PROTEIN"/>
    <property type="match status" value="1"/>
</dbReference>
<dbReference type="Proteomes" id="UP000178771">
    <property type="component" value="Unassembled WGS sequence"/>
</dbReference>
<organism evidence="2 3">
    <name type="scientific">candidate division WWE3 bacterium RIFCSPLOWO2_01_FULL_39_13</name>
    <dbReference type="NCBI Taxonomy" id="1802624"/>
    <lineage>
        <taxon>Bacteria</taxon>
        <taxon>Katanobacteria</taxon>
    </lineage>
</organism>
<dbReference type="InterPro" id="IPR021139">
    <property type="entry name" value="NYN"/>
</dbReference>
<proteinExistence type="predicted"/>
<dbReference type="Gene3D" id="3.40.50.1010">
    <property type="entry name" value="5'-nuclease"/>
    <property type="match status" value="1"/>
</dbReference>
<evidence type="ECO:0000313" key="3">
    <source>
        <dbReference type="Proteomes" id="UP000178771"/>
    </source>
</evidence>
<feature type="domain" description="NYN" evidence="1">
    <location>
        <begin position="10"/>
        <end position="153"/>
    </location>
</feature>
<protein>
    <recommendedName>
        <fullName evidence="1">NYN domain-containing protein</fullName>
    </recommendedName>
</protein>
<dbReference type="PANTHER" id="PTHR35458">
    <property type="entry name" value="SLR0755 PROTEIN"/>
    <property type="match status" value="1"/>
</dbReference>
<dbReference type="GO" id="GO:0004540">
    <property type="term" value="F:RNA nuclease activity"/>
    <property type="evidence" value="ECO:0007669"/>
    <property type="project" value="InterPro"/>
</dbReference>
<dbReference type="STRING" id="1802624.A2982_00170"/>
<dbReference type="Pfam" id="PF01936">
    <property type="entry name" value="NYN"/>
    <property type="match status" value="1"/>
</dbReference>
<name>A0A1F4V4A4_UNCKA</name>
<sequence length="180" mass="21315">MQNKNRKKERIYAFIDSQNLNLGVRSQGWVLDFARFRTYLKDKYKAQKSYLFIGMVPSNEGLYKYLQESGYILIFKPTLEINSKDRLIKGNVDAELVLHSMIEYPNYDKAVIVSGDGDFHCLIKYLDSKDKMMKLIVPNKNGFSYLLRKFRKYIIYVNSFRKKVENKEDKKRGNNLRTKP</sequence>
<evidence type="ECO:0000313" key="2">
    <source>
        <dbReference type="EMBL" id="OGC52015.1"/>
    </source>
</evidence>